<organism evidence="15 16">
    <name type="scientific">Glutinoglossum americanum</name>
    <dbReference type="NCBI Taxonomy" id="1670608"/>
    <lineage>
        <taxon>Eukaryota</taxon>
        <taxon>Fungi</taxon>
        <taxon>Dikarya</taxon>
        <taxon>Ascomycota</taxon>
        <taxon>Pezizomycotina</taxon>
        <taxon>Geoglossomycetes</taxon>
        <taxon>Geoglossales</taxon>
        <taxon>Geoglossaceae</taxon>
        <taxon>Glutinoglossum</taxon>
    </lineage>
</organism>
<keyword evidence="5" id="KW-0963">Cytoplasm</keyword>
<dbReference type="InterPro" id="IPR017945">
    <property type="entry name" value="DHBP_synth_RibB-like_a/b_dom"/>
</dbReference>
<dbReference type="InterPro" id="IPR038385">
    <property type="entry name" value="Sua5/YwlC_C"/>
</dbReference>
<protein>
    <recommendedName>
        <fullName evidence="4">Threonylcarbamoyl-AMP synthase</fullName>
        <ecNumber evidence="3">2.7.7.87</ecNumber>
    </recommendedName>
    <alternativeName>
        <fullName evidence="11">L-threonylcarbamoyladenylate synthase</fullName>
    </alternativeName>
</protein>
<keyword evidence="7" id="KW-0819">tRNA processing</keyword>
<evidence type="ECO:0000256" key="6">
    <source>
        <dbReference type="ARBA" id="ARBA00022679"/>
    </source>
</evidence>
<evidence type="ECO:0000256" key="5">
    <source>
        <dbReference type="ARBA" id="ARBA00022490"/>
    </source>
</evidence>
<gene>
    <name evidence="15" type="ORF">FGG08_005423</name>
</gene>
<dbReference type="GO" id="GO:0000049">
    <property type="term" value="F:tRNA binding"/>
    <property type="evidence" value="ECO:0007669"/>
    <property type="project" value="TreeGrafter"/>
</dbReference>
<dbReference type="OrthoDB" id="412787at2759"/>
<dbReference type="Proteomes" id="UP000698800">
    <property type="component" value="Unassembled WGS sequence"/>
</dbReference>
<feature type="domain" description="YrdC-like" evidence="14">
    <location>
        <begin position="152"/>
        <end position="382"/>
    </location>
</feature>
<evidence type="ECO:0000256" key="9">
    <source>
        <dbReference type="ARBA" id="ARBA00022741"/>
    </source>
</evidence>
<dbReference type="AlphaFoldDB" id="A0A9P8L1U5"/>
<dbReference type="PROSITE" id="PS51163">
    <property type="entry name" value="YRDC"/>
    <property type="match status" value="1"/>
</dbReference>
<keyword evidence="8" id="KW-0548">Nucleotidyltransferase</keyword>
<evidence type="ECO:0000313" key="16">
    <source>
        <dbReference type="Proteomes" id="UP000698800"/>
    </source>
</evidence>
<proteinExistence type="inferred from homology"/>
<dbReference type="InterPro" id="IPR050156">
    <property type="entry name" value="TC-AMP_synthase_SUA5"/>
</dbReference>
<comment type="catalytic activity">
    <reaction evidence="12">
        <text>L-threonine + hydrogencarbonate + ATP = L-threonylcarbamoyladenylate + diphosphate + H2O</text>
        <dbReference type="Rhea" id="RHEA:36407"/>
        <dbReference type="ChEBI" id="CHEBI:15377"/>
        <dbReference type="ChEBI" id="CHEBI:17544"/>
        <dbReference type="ChEBI" id="CHEBI:30616"/>
        <dbReference type="ChEBI" id="CHEBI:33019"/>
        <dbReference type="ChEBI" id="CHEBI:57926"/>
        <dbReference type="ChEBI" id="CHEBI:73682"/>
        <dbReference type="EC" id="2.7.7.87"/>
    </reaction>
</comment>
<dbReference type="PANTHER" id="PTHR17490">
    <property type="entry name" value="SUA5"/>
    <property type="match status" value="1"/>
</dbReference>
<feature type="compositionally biased region" description="Polar residues" evidence="13">
    <location>
        <begin position="75"/>
        <end position="87"/>
    </location>
</feature>
<keyword evidence="10" id="KW-0067">ATP-binding</keyword>
<dbReference type="InterPro" id="IPR006070">
    <property type="entry name" value="Sua5-like_dom"/>
</dbReference>
<dbReference type="GO" id="GO:0005524">
    <property type="term" value="F:ATP binding"/>
    <property type="evidence" value="ECO:0007669"/>
    <property type="project" value="UniProtKB-KW"/>
</dbReference>
<dbReference type="EC" id="2.7.7.87" evidence="3"/>
<evidence type="ECO:0000256" key="8">
    <source>
        <dbReference type="ARBA" id="ARBA00022695"/>
    </source>
</evidence>
<keyword evidence="6" id="KW-0808">Transferase</keyword>
<name>A0A9P8L1U5_9PEZI</name>
<evidence type="ECO:0000256" key="4">
    <source>
        <dbReference type="ARBA" id="ARBA00015492"/>
    </source>
</evidence>
<dbReference type="InterPro" id="IPR005145">
    <property type="entry name" value="Sua5_C"/>
</dbReference>
<evidence type="ECO:0000256" key="10">
    <source>
        <dbReference type="ARBA" id="ARBA00022840"/>
    </source>
</evidence>
<evidence type="ECO:0000256" key="2">
    <source>
        <dbReference type="ARBA" id="ARBA00007663"/>
    </source>
</evidence>
<dbReference type="SUPFAM" id="SSF55821">
    <property type="entry name" value="YrdC/RibB"/>
    <property type="match status" value="2"/>
</dbReference>
<accession>A0A9P8L1U5</accession>
<dbReference type="GO" id="GO:0008033">
    <property type="term" value="P:tRNA processing"/>
    <property type="evidence" value="ECO:0007669"/>
    <property type="project" value="UniProtKB-KW"/>
</dbReference>
<dbReference type="Pfam" id="PF01300">
    <property type="entry name" value="Sua5_yciO_yrdC"/>
    <property type="match status" value="2"/>
</dbReference>
<evidence type="ECO:0000256" key="13">
    <source>
        <dbReference type="SAM" id="MobiDB-lite"/>
    </source>
</evidence>
<evidence type="ECO:0000256" key="1">
    <source>
        <dbReference type="ARBA" id="ARBA00004496"/>
    </source>
</evidence>
<dbReference type="Gene3D" id="3.40.50.11030">
    <property type="entry name" value="Threonylcarbamoyl-AMP synthase, C-terminal domain"/>
    <property type="match status" value="1"/>
</dbReference>
<dbReference type="GO" id="GO:0061710">
    <property type="term" value="F:L-threonylcarbamoyladenylate synthase"/>
    <property type="evidence" value="ECO:0007669"/>
    <property type="project" value="UniProtKB-EC"/>
</dbReference>
<dbReference type="PANTHER" id="PTHR17490:SF16">
    <property type="entry name" value="THREONYLCARBAMOYL-AMP SYNTHASE"/>
    <property type="match status" value="1"/>
</dbReference>
<evidence type="ECO:0000313" key="15">
    <source>
        <dbReference type="EMBL" id="KAH0537871.1"/>
    </source>
</evidence>
<keyword evidence="16" id="KW-1185">Reference proteome</keyword>
<evidence type="ECO:0000256" key="12">
    <source>
        <dbReference type="ARBA" id="ARBA00048366"/>
    </source>
</evidence>
<keyword evidence="9" id="KW-0547">Nucleotide-binding</keyword>
<dbReference type="EMBL" id="JAGHQL010000129">
    <property type="protein sequence ID" value="KAH0537871.1"/>
    <property type="molecule type" value="Genomic_DNA"/>
</dbReference>
<evidence type="ECO:0000259" key="14">
    <source>
        <dbReference type="PROSITE" id="PS51163"/>
    </source>
</evidence>
<comment type="caution">
    <text evidence="15">The sequence shown here is derived from an EMBL/GenBank/DDBJ whole genome shotgun (WGS) entry which is preliminary data.</text>
</comment>
<dbReference type="GO" id="GO:0005737">
    <property type="term" value="C:cytoplasm"/>
    <property type="evidence" value="ECO:0007669"/>
    <property type="project" value="UniProtKB-SubCell"/>
</dbReference>
<dbReference type="Pfam" id="PF03481">
    <property type="entry name" value="Sua5_C"/>
    <property type="match status" value="1"/>
</dbReference>
<dbReference type="GO" id="GO:0006450">
    <property type="term" value="P:regulation of translational fidelity"/>
    <property type="evidence" value="ECO:0007669"/>
    <property type="project" value="TreeGrafter"/>
</dbReference>
<feature type="region of interest" description="Disordered" evidence="13">
    <location>
        <begin position="1"/>
        <end position="22"/>
    </location>
</feature>
<feature type="region of interest" description="Disordered" evidence="13">
    <location>
        <begin position="75"/>
        <end position="96"/>
    </location>
</feature>
<dbReference type="Gene3D" id="3.90.870.10">
    <property type="entry name" value="DHBP synthase"/>
    <property type="match status" value="1"/>
</dbReference>
<comment type="similarity">
    <text evidence="2">Belongs to the SUA5 family.</text>
</comment>
<evidence type="ECO:0000256" key="7">
    <source>
        <dbReference type="ARBA" id="ARBA00022694"/>
    </source>
</evidence>
<feature type="region of interest" description="Disordered" evidence="13">
    <location>
        <begin position="479"/>
        <end position="512"/>
    </location>
</feature>
<sequence>MAHGNVTSTRRNALTKDQPLSGTSASAKVGIEYSAIDNEDTSKPGREMAYGMRKQTLRDWLSIEEIPAIWKSKPINTRGPNAATNGHSKAPGHGSELCEIQRNPPWALQPPRSAIILPIDPSDIGHMIFHGTDEHQLPQDWEFEIRDDTASAFYMREAAHRLQTSSVPIAFPTETVYGLGADATRSEAVQGIYKAKQRPSDNPLIVHICSLTQLRKLLLPEYEFNSIAGTGTNHGILNRSLPQELDSYITYKSSLLNPHDPIPEIYKPLIRKFWPGPLTIILPTPKNSRLAPEVTAGLSTFGARMPKSFLALALIHMAGVPLAAPSANASTKPSTTTAEHVKHDLEGRIDLILDGGPCDVGVESTVVDGLSNPPAILRPGGISIEQLQACPGWEDVLIGYKDTSEEGSKPKAPGMKYKHYSPRARVILHEADSDPPNLSEIRGSIGVVRTRKWPVALGLDIDKSTTPTTKTTVEGGFTTHCESLPPALSPSLITPPRTRSNGPPPHRANGEAHTIPTMQMNAVRPGRAPSTYCTAITYSTPEDRVTIWDIALGSKTEDIARGLFAALRELDSKGVDNIFIEGIKDEGDIAAAVMNRLRKAAEVKIK</sequence>
<reference evidence="15" key="1">
    <citation type="submission" date="2021-03" db="EMBL/GenBank/DDBJ databases">
        <title>Comparative genomics and phylogenomic investigation of the class Geoglossomycetes provide insights into ecological specialization and systematics.</title>
        <authorList>
            <person name="Melie T."/>
            <person name="Pirro S."/>
            <person name="Miller A.N."/>
            <person name="Quandt A."/>
        </authorList>
    </citation>
    <scope>NUCLEOTIDE SEQUENCE</scope>
    <source>
        <strain evidence="15">GBOQ0MN5Z8</strain>
    </source>
</reference>
<comment type="subcellular location">
    <subcellularLocation>
        <location evidence="1">Cytoplasm</location>
    </subcellularLocation>
</comment>
<feature type="compositionally biased region" description="Polar residues" evidence="13">
    <location>
        <begin position="1"/>
        <end position="12"/>
    </location>
</feature>
<dbReference type="GO" id="GO:0003725">
    <property type="term" value="F:double-stranded RNA binding"/>
    <property type="evidence" value="ECO:0007669"/>
    <property type="project" value="InterPro"/>
</dbReference>
<evidence type="ECO:0000256" key="11">
    <source>
        <dbReference type="ARBA" id="ARBA00029774"/>
    </source>
</evidence>
<evidence type="ECO:0000256" key="3">
    <source>
        <dbReference type="ARBA" id="ARBA00012584"/>
    </source>
</evidence>